<reference evidence="6 7" key="1">
    <citation type="submission" date="2021-08" db="EMBL/GenBank/DDBJ databases">
        <title>Rheinheimera aquimaris sp. nov., isolated from seawater of the East Sea in Korea.</title>
        <authorList>
            <person name="Kim K.H."/>
            <person name="Wenting R."/>
            <person name="Kim K.R."/>
            <person name="Jeon C.O."/>
        </authorList>
    </citation>
    <scope>NUCLEOTIDE SEQUENCE [LARGE SCALE GENOMIC DNA]</scope>
    <source>
        <strain evidence="6 7">MA-13</strain>
    </source>
</reference>
<dbReference type="PANTHER" id="PTHR43289:SF34">
    <property type="entry name" value="SERINE_THREONINE-PROTEIN KINASE YBDM-RELATED"/>
    <property type="match status" value="1"/>
</dbReference>
<dbReference type="Gene3D" id="1.25.40.10">
    <property type="entry name" value="Tetratricopeptide repeat domain"/>
    <property type="match status" value="3"/>
</dbReference>
<dbReference type="Gene3D" id="1.10.510.10">
    <property type="entry name" value="Transferase(Phosphotransferase) domain 1"/>
    <property type="match status" value="1"/>
</dbReference>
<evidence type="ECO:0000313" key="7">
    <source>
        <dbReference type="Proteomes" id="UP000663814"/>
    </source>
</evidence>
<dbReference type="PROSITE" id="PS50011">
    <property type="entry name" value="PROTEIN_KINASE_DOM"/>
    <property type="match status" value="1"/>
</dbReference>
<feature type="domain" description="Protein kinase" evidence="5">
    <location>
        <begin position="78"/>
        <end position="343"/>
    </location>
</feature>
<evidence type="ECO:0000313" key="6">
    <source>
        <dbReference type="EMBL" id="MBZ9611981.1"/>
    </source>
</evidence>
<dbReference type="InterPro" id="IPR000719">
    <property type="entry name" value="Prot_kinase_dom"/>
</dbReference>
<dbReference type="RefSeq" id="WP_205311010.1">
    <property type="nucleotide sequence ID" value="NZ_JAERPS020000003.1"/>
</dbReference>
<dbReference type="PROSITE" id="PS00108">
    <property type="entry name" value="PROTEIN_KINASE_ST"/>
    <property type="match status" value="1"/>
</dbReference>
<keyword evidence="3 6" id="KW-0418">Kinase</keyword>
<dbReference type="Gene3D" id="3.30.200.20">
    <property type="entry name" value="Phosphorylase Kinase, domain 1"/>
    <property type="match status" value="1"/>
</dbReference>
<dbReference type="SMART" id="SM00220">
    <property type="entry name" value="S_TKc"/>
    <property type="match status" value="1"/>
</dbReference>
<evidence type="ECO:0000256" key="3">
    <source>
        <dbReference type="ARBA" id="ARBA00022777"/>
    </source>
</evidence>
<dbReference type="InterPro" id="IPR008271">
    <property type="entry name" value="Ser/Thr_kinase_AS"/>
</dbReference>
<protein>
    <submittedName>
        <fullName evidence="6">Serine/threonine-protein kinase</fullName>
    </submittedName>
</protein>
<evidence type="ECO:0000259" key="5">
    <source>
        <dbReference type="PROSITE" id="PS50011"/>
    </source>
</evidence>
<keyword evidence="7" id="KW-1185">Reference proteome</keyword>
<keyword evidence="1" id="KW-0808">Transferase</keyword>
<organism evidence="6 7">
    <name type="scientific">Rheinheimera maricola</name>
    <dbReference type="NCBI Taxonomy" id="2793282"/>
    <lineage>
        <taxon>Bacteria</taxon>
        <taxon>Pseudomonadati</taxon>
        <taxon>Pseudomonadota</taxon>
        <taxon>Gammaproteobacteria</taxon>
        <taxon>Chromatiales</taxon>
        <taxon>Chromatiaceae</taxon>
        <taxon>Rheinheimera</taxon>
    </lineage>
</organism>
<dbReference type="Pfam" id="PF00069">
    <property type="entry name" value="Pkinase"/>
    <property type="match status" value="1"/>
</dbReference>
<gene>
    <name evidence="6" type="ORF">I4W93_010270</name>
</gene>
<dbReference type="EMBL" id="JAERPS020000003">
    <property type="protein sequence ID" value="MBZ9611981.1"/>
    <property type="molecule type" value="Genomic_DNA"/>
</dbReference>
<dbReference type="InterPro" id="IPR011009">
    <property type="entry name" value="Kinase-like_dom_sf"/>
</dbReference>
<keyword evidence="2" id="KW-0547">Nucleotide-binding</keyword>
<proteinExistence type="predicted"/>
<dbReference type="InterPro" id="IPR011990">
    <property type="entry name" value="TPR-like_helical_dom_sf"/>
</dbReference>
<dbReference type="SUPFAM" id="SSF56112">
    <property type="entry name" value="Protein kinase-like (PK-like)"/>
    <property type="match status" value="1"/>
</dbReference>
<dbReference type="CDD" id="cd14014">
    <property type="entry name" value="STKc_PknB_like"/>
    <property type="match status" value="1"/>
</dbReference>
<evidence type="ECO:0000256" key="4">
    <source>
        <dbReference type="ARBA" id="ARBA00022840"/>
    </source>
</evidence>
<dbReference type="SMART" id="SM00028">
    <property type="entry name" value="TPR"/>
    <property type="match status" value="5"/>
</dbReference>
<dbReference type="Proteomes" id="UP000663814">
    <property type="component" value="Unassembled WGS sequence"/>
</dbReference>
<comment type="caution">
    <text evidence="6">The sequence shown here is derived from an EMBL/GenBank/DDBJ whole genome shotgun (WGS) entry which is preliminary data.</text>
</comment>
<keyword evidence="4" id="KW-0067">ATP-binding</keyword>
<dbReference type="SUPFAM" id="SSF48452">
    <property type="entry name" value="TPR-like"/>
    <property type="match status" value="2"/>
</dbReference>
<sequence length="905" mass="101263">MNLFQLYLDAAALPDANAQQRFIDALAEKSALLADKLKALLADTNHTLHLADDIRHAASRLQQLDISSELTGKQLGYWQLDSIIAHGGMSTVYLASRQDGQFEQQVAIKVLNPLIYPVTPNSQAFAEANVAAKLNHPGITKVFDAGITEHQGQQAHYIVMEYIEGQPLNRWLENTKPPVKTLVRLFIELCDALHYAHTHQIIHADLKPENILVDEHGKPKLIDFGIARLQQQSEQAPAYVQHYVKALSHHYASPEQLSGEPLTTLSDVYSVGKVLQDALALKAYQNKLQTLELNMIIGKALATFSASRYLSMRDLQADLIAITENKPISLALNTRLYKVRKFISRQPAISALMIVAVLSVCAGITGTTLGIIEATTQRDIAEQAKTMAEQKAQELEKVVTFQSSQLKSINPKEMGQYLSQLTTQAIEKATSADNQVTELTLLQQINFTDIGLELIKNTIFDKSISAINEQFAAEPDTQASLLHSTAITLNELSLHEAANTTFKKVINIQSTALGENHRKTLNSQAYLAEVFYGQRKNEDAKALIEQTLLKQRASLAKDDTDILQSLNIYGLILTALGELKDAEKVLEEGLHYSEKTNSPFKLNFYNNLSTLYYQTGETEKALVYLGLVRSEYKAQFGEENPLYLTVTINYAAFNHRNGKSEYAKTLFEENQAALEKVLGNKHINTLLNRANFATLLHELDESDRSITLFRKNLEDGTPVLGEAHNSVALWHDSLGAALYASGQLDEAEKHYRHALSQMKTLRGETHSVTLSSQVKLARLLIDKNQYDEASMLVNEAKTAIERTGNKQSRLYLDILNTSGVLLRRMEKHDESLAEYTELLKVYDGVVNKKNWQLGLYKLEFGLTLKAIGKKTDAQIYITEAREQFVALFSEHHRLSKRALVELEQL</sequence>
<dbReference type="GO" id="GO:0016301">
    <property type="term" value="F:kinase activity"/>
    <property type="evidence" value="ECO:0007669"/>
    <property type="project" value="UniProtKB-KW"/>
</dbReference>
<dbReference type="Pfam" id="PF13424">
    <property type="entry name" value="TPR_12"/>
    <property type="match status" value="1"/>
</dbReference>
<evidence type="ECO:0000256" key="2">
    <source>
        <dbReference type="ARBA" id="ARBA00022741"/>
    </source>
</evidence>
<dbReference type="PANTHER" id="PTHR43289">
    <property type="entry name" value="MITOGEN-ACTIVATED PROTEIN KINASE KINASE KINASE 20-RELATED"/>
    <property type="match status" value="1"/>
</dbReference>
<dbReference type="InterPro" id="IPR019734">
    <property type="entry name" value="TPR_rpt"/>
</dbReference>
<evidence type="ECO:0000256" key="1">
    <source>
        <dbReference type="ARBA" id="ARBA00022679"/>
    </source>
</evidence>
<accession>A0ABS7X8V7</accession>
<name>A0ABS7X8V7_9GAMM</name>